<evidence type="ECO:0000256" key="5">
    <source>
        <dbReference type="ARBA" id="ARBA00023125"/>
    </source>
</evidence>
<dbReference type="GO" id="GO:0030154">
    <property type="term" value="P:cell differentiation"/>
    <property type="evidence" value="ECO:0007669"/>
    <property type="project" value="TreeGrafter"/>
</dbReference>
<evidence type="ECO:0000256" key="6">
    <source>
        <dbReference type="ARBA" id="ARBA00023163"/>
    </source>
</evidence>
<dbReference type="Proteomes" id="UP000759131">
    <property type="component" value="Unassembled WGS sequence"/>
</dbReference>
<dbReference type="GO" id="GO:0004879">
    <property type="term" value="F:nuclear receptor activity"/>
    <property type="evidence" value="ECO:0007669"/>
    <property type="project" value="TreeGrafter"/>
</dbReference>
<dbReference type="PRINTS" id="PR00398">
    <property type="entry name" value="STRDHORMONER"/>
</dbReference>
<organism evidence="9">
    <name type="scientific">Medioppia subpectinata</name>
    <dbReference type="NCBI Taxonomy" id="1979941"/>
    <lineage>
        <taxon>Eukaryota</taxon>
        <taxon>Metazoa</taxon>
        <taxon>Ecdysozoa</taxon>
        <taxon>Arthropoda</taxon>
        <taxon>Chelicerata</taxon>
        <taxon>Arachnida</taxon>
        <taxon>Acari</taxon>
        <taxon>Acariformes</taxon>
        <taxon>Sarcoptiformes</taxon>
        <taxon>Oribatida</taxon>
        <taxon>Brachypylina</taxon>
        <taxon>Oppioidea</taxon>
        <taxon>Oppiidae</taxon>
        <taxon>Medioppia</taxon>
    </lineage>
</organism>
<dbReference type="PROSITE" id="PS51843">
    <property type="entry name" value="NR_LBD"/>
    <property type="match status" value="1"/>
</dbReference>
<evidence type="ECO:0000256" key="4">
    <source>
        <dbReference type="ARBA" id="ARBA00023015"/>
    </source>
</evidence>
<dbReference type="GO" id="GO:0000978">
    <property type="term" value="F:RNA polymerase II cis-regulatory region sequence-specific DNA binding"/>
    <property type="evidence" value="ECO:0007669"/>
    <property type="project" value="TreeGrafter"/>
</dbReference>
<evidence type="ECO:0000259" key="8">
    <source>
        <dbReference type="PROSITE" id="PS51843"/>
    </source>
</evidence>
<dbReference type="GO" id="GO:0000122">
    <property type="term" value="P:negative regulation of transcription by RNA polymerase II"/>
    <property type="evidence" value="ECO:0007669"/>
    <property type="project" value="TreeGrafter"/>
</dbReference>
<keyword evidence="5" id="KW-0238">DNA-binding</keyword>
<keyword evidence="1" id="KW-0479">Metal-binding</keyword>
<dbReference type="EMBL" id="OC856476">
    <property type="protein sequence ID" value="CAD7623810.1"/>
    <property type="molecule type" value="Genomic_DNA"/>
</dbReference>
<reference evidence="9" key="1">
    <citation type="submission" date="2020-11" db="EMBL/GenBank/DDBJ databases">
        <authorList>
            <person name="Tran Van P."/>
        </authorList>
    </citation>
    <scope>NUCLEOTIDE SEQUENCE</scope>
</reference>
<keyword evidence="6" id="KW-0804">Transcription</keyword>
<dbReference type="InterPro" id="IPR035500">
    <property type="entry name" value="NHR-like_dom_sf"/>
</dbReference>
<keyword evidence="3" id="KW-0862">Zinc</keyword>
<protein>
    <recommendedName>
        <fullName evidence="8">NR LBD domain-containing protein</fullName>
    </recommendedName>
</protein>
<evidence type="ECO:0000313" key="9">
    <source>
        <dbReference type="EMBL" id="CAD7623810.1"/>
    </source>
</evidence>
<evidence type="ECO:0000256" key="7">
    <source>
        <dbReference type="ARBA" id="ARBA00023170"/>
    </source>
</evidence>
<keyword evidence="10" id="KW-1185">Reference proteome</keyword>
<evidence type="ECO:0000313" key="10">
    <source>
        <dbReference type="Proteomes" id="UP000759131"/>
    </source>
</evidence>
<dbReference type="Gene3D" id="1.10.565.10">
    <property type="entry name" value="Retinoid X Receptor"/>
    <property type="match status" value="1"/>
</dbReference>
<feature type="domain" description="NR LBD" evidence="8">
    <location>
        <begin position="67"/>
        <end position="341"/>
    </location>
</feature>
<dbReference type="InterPro" id="IPR050234">
    <property type="entry name" value="Nuclear_hormone_rcpt_NR1"/>
</dbReference>
<dbReference type="PANTHER" id="PTHR24082:SF283">
    <property type="entry name" value="NUCLEAR HORMONE RECEPTOR HR96"/>
    <property type="match status" value="1"/>
</dbReference>
<keyword evidence="7" id="KW-0675">Receptor</keyword>
<keyword evidence="2" id="KW-0863">Zinc-finger</keyword>
<dbReference type="SMART" id="SM00430">
    <property type="entry name" value="HOLI"/>
    <property type="match status" value="1"/>
</dbReference>
<evidence type="ECO:0000256" key="3">
    <source>
        <dbReference type="ARBA" id="ARBA00022833"/>
    </source>
</evidence>
<sequence>MLGIYSEHATFDCPSGGKCKELLKSYGLVDVDREYSTSTNSSPQSAQSDDNYCHEIDILLENTINTSAEELREQIRDIENYVTNNILIASDKQLPKMPVIPVFRELIDYKGLNQLECNRMRELMTASDVFKRYKLGKNIVKSKDKDVVTKLFMPRTEAHIRDVINFTKGLKAFVNVCPDDQLALIKSSFMEVYLLRFLTYYNREKQYFIVDMDQNTSLWLGLEDFKFTIFLDYVNNVYPEWERDPIILELLTAIIIFNPKHPDLSHRASIKLEQQIYIYLLRKYLQLKCRSQFESELRLQTLMNSMTDLKIAGDLHREDEINEYHNYKPYYGPLLKELYGL</sequence>
<proteinExistence type="predicted"/>
<dbReference type="GO" id="GO:0045944">
    <property type="term" value="P:positive regulation of transcription by RNA polymerase II"/>
    <property type="evidence" value="ECO:0007669"/>
    <property type="project" value="TreeGrafter"/>
</dbReference>
<evidence type="ECO:0000256" key="2">
    <source>
        <dbReference type="ARBA" id="ARBA00022771"/>
    </source>
</evidence>
<dbReference type="OrthoDB" id="6352325at2759"/>
<dbReference type="GO" id="GO:0008270">
    <property type="term" value="F:zinc ion binding"/>
    <property type="evidence" value="ECO:0007669"/>
    <property type="project" value="UniProtKB-KW"/>
</dbReference>
<dbReference type="AlphaFoldDB" id="A0A7R9PWZ5"/>
<gene>
    <name evidence="9" type="ORF">OSB1V03_LOCUS4260</name>
</gene>
<dbReference type="SUPFAM" id="SSF48508">
    <property type="entry name" value="Nuclear receptor ligand-binding domain"/>
    <property type="match status" value="1"/>
</dbReference>
<dbReference type="InterPro" id="IPR000536">
    <property type="entry name" value="Nucl_hrmn_rcpt_lig-bd"/>
</dbReference>
<evidence type="ECO:0000256" key="1">
    <source>
        <dbReference type="ARBA" id="ARBA00022723"/>
    </source>
</evidence>
<name>A0A7R9PWZ5_9ACAR</name>
<accession>A0A7R9PWZ5</accession>
<dbReference type="EMBL" id="CAJPIZ010001901">
    <property type="protein sequence ID" value="CAG2104240.1"/>
    <property type="molecule type" value="Genomic_DNA"/>
</dbReference>
<keyword evidence="4" id="KW-0805">Transcription regulation</keyword>
<dbReference type="InterPro" id="IPR001723">
    <property type="entry name" value="Nuclear_hrmn_rcpt"/>
</dbReference>
<dbReference type="PANTHER" id="PTHR24082">
    <property type="entry name" value="NUCLEAR HORMONE RECEPTOR"/>
    <property type="match status" value="1"/>
</dbReference>